<evidence type="ECO:0000256" key="4">
    <source>
        <dbReference type="ARBA" id="ARBA00023136"/>
    </source>
</evidence>
<dbReference type="GO" id="GO:0012505">
    <property type="term" value="C:endomembrane system"/>
    <property type="evidence" value="ECO:0007669"/>
    <property type="project" value="UniProtKB-SubCell"/>
</dbReference>
<keyword evidence="6" id="KW-1185">Reference proteome</keyword>
<feature type="transmembrane region" description="Helical" evidence="5">
    <location>
        <begin position="49"/>
        <end position="72"/>
    </location>
</feature>
<keyword evidence="4 5" id="KW-0472">Membrane</keyword>
<sequence>MIQTSFDPLDPKYRCFFGAVHVKTATYFLSYINLTLVILFTIASISERIVFQPLFVAFIVALICGGAIYGAATEKAGWLVPYLISTGLSVAFGFVIIVSGLITLMFAPGEIVPALTGKRYYVNEQRNLDEVKHDGDCAVMLIFFLYTIKLAVCIWMYLVVYRCYQFFVAKKEASRLPTYQTSFGNPTFSNANAHETKSSLQEIDL</sequence>
<feature type="transmembrane region" description="Helical" evidence="5">
    <location>
        <begin position="79"/>
        <end position="107"/>
    </location>
</feature>
<evidence type="ECO:0000256" key="5">
    <source>
        <dbReference type="SAM" id="Phobius"/>
    </source>
</evidence>
<dbReference type="Proteomes" id="UP000887577">
    <property type="component" value="Unplaced"/>
</dbReference>
<keyword evidence="3 5" id="KW-1133">Transmembrane helix</keyword>
<keyword evidence="2 5" id="KW-0812">Transmembrane</keyword>
<reference evidence="7" key="1">
    <citation type="submission" date="2022-11" db="UniProtKB">
        <authorList>
            <consortium name="WormBaseParasite"/>
        </authorList>
    </citation>
    <scope>IDENTIFICATION</scope>
</reference>
<proteinExistence type="predicted"/>
<feature type="transmembrane region" description="Helical" evidence="5">
    <location>
        <begin position="138"/>
        <end position="161"/>
    </location>
</feature>
<evidence type="ECO:0000256" key="1">
    <source>
        <dbReference type="ARBA" id="ARBA00004127"/>
    </source>
</evidence>
<evidence type="ECO:0000256" key="2">
    <source>
        <dbReference type="ARBA" id="ARBA00022692"/>
    </source>
</evidence>
<comment type="subcellular location">
    <subcellularLocation>
        <location evidence="1">Endomembrane system</location>
        <topology evidence="1">Multi-pass membrane protein</topology>
    </subcellularLocation>
</comment>
<dbReference type="GO" id="GO:0005765">
    <property type="term" value="C:lysosomal membrane"/>
    <property type="evidence" value="ECO:0007669"/>
    <property type="project" value="TreeGrafter"/>
</dbReference>
<dbReference type="WBParaSite" id="PSU_v2.g19013.t1">
    <property type="protein sequence ID" value="PSU_v2.g19013.t1"/>
    <property type="gene ID" value="PSU_v2.g19013"/>
</dbReference>
<protein>
    <submittedName>
        <fullName evidence="7">Uncharacterized protein</fullName>
    </submittedName>
</protein>
<dbReference type="PANTHER" id="PTHR12479:SF10">
    <property type="entry name" value="LYSOSOMAL-ASSOCIATED TRANSMEMBRANE PROTEIN"/>
    <property type="match status" value="1"/>
</dbReference>
<evidence type="ECO:0000313" key="7">
    <source>
        <dbReference type="WBParaSite" id="PSU_v2.g19013.t1"/>
    </source>
</evidence>
<organism evidence="6 7">
    <name type="scientific">Panagrolaimus superbus</name>
    <dbReference type="NCBI Taxonomy" id="310955"/>
    <lineage>
        <taxon>Eukaryota</taxon>
        <taxon>Metazoa</taxon>
        <taxon>Ecdysozoa</taxon>
        <taxon>Nematoda</taxon>
        <taxon>Chromadorea</taxon>
        <taxon>Rhabditida</taxon>
        <taxon>Tylenchina</taxon>
        <taxon>Panagrolaimomorpha</taxon>
        <taxon>Panagrolaimoidea</taxon>
        <taxon>Panagrolaimidae</taxon>
        <taxon>Panagrolaimus</taxon>
    </lineage>
</organism>
<dbReference type="InterPro" id="IPR051115">
    <property type="entry name" value="LAPTM_transporter"/>
</dbReference>
<accession>A0A914YJH6</accession>
<name>A0A914YJH6_9BILA</name>
<evidence type="ECO:0000313" key="6">
    <source>
        <dbReference type="Proteomes" id="UP000887577"/>
    </source>
</evidence>
<dbReference type="AlphaFoldDB" id="A0A914YJH6"/>
<feature type="transmembrane region" description="Helical" evidence="5">
    <location>
        <begin position="24"/>
        <end position="43"/>
    </location>
</feature>
<dbReference type="PANTHER" id="PTHR12479">
    <property type="entry name" value="LYSOSOMAL-ASSOCIATED TRANSMEMBRANE PROTEIN"/>
    <property type="match status" value="1"/>
</dbReference>
<evidence type="ECO:0000256" key="3">
    <source>
        <dbReference type="ARBA" id="ARBA00022989"/>
    </source>
</evidence>